<dbReference type="EMBL" id="CP063197">
    <property type="protein sequence ID" value="UOE22295.1"/>
    <property type="molecule type" value="Genomic_DNA"/>
</dbReference>
<accession>A0AA97M205</accession>
<reference evidence="1" key="1">
    <citation type="submission" date="2020-10" db="EMBL/GenBank/DDBJ databases">
        <title>De novo genome project of the cellulose decomposer Thermobifida halotolerans type strain.</title>
        <authorList>
            <person name="Nagy I."/>
            <person name="Horvath B."/>
            <person name="Kukolya J."/>
            <person name="Nagy I."/>
            <person name="Orsini M."/>
        </authorList>
    </citation>
    <scope>NUCLEOTIDE SEQUENCE</scope>
    <source>
        <strain evidence="1">DSM 44931</strain>
        <plasmid evidence="1">pTH1</plasmid>
    </source>
</reference>
<keyword evidence="2" id="KW-1185">Reference proteome</keyword>
<dbReference type="KEGG" id="thao:NI17_024090"/>
<dbReference type="AlphaFoldDB" id="A0AA97M205"/>
<name>A0AA97M205_9ACTN</name>
<protein>
    <submittedName>
        <fullName evidence="1">Uncharacterized protein</fullName>
    </submittedName>
</protein>
<gene>
    <name evidence="1" type="ORF">NI17_024090</name>
</gene>
<sequence>MSSSMTLPGATRGQRGLLAVMDRDELIALLYGPVAEADEQVAIEMVAAEAGVDAALLVGATGEATSPTRNGQAVARVGADGEDEWGEPGEEELAAIEAELEPEGAVPADGQGDFAVRYWADVAEVLDLDAEQVDALLAASDPRQAVAAALLERRMAASCEVTTGVAA</sequence>
<dbReference type="Proteomes" id="UP000265719">
    <property type="component" value="Plasmid pTH1"/>
</dbReference>
<geneLocation type="plasmid" evidence="1 2">
    <name>pTH1</name>
</geneLocation>
<organism evidence="1 2">
    <name type="scientific">Thermobifida halotolerans</name>
    <dbReference type="NCBI Taxonomy" id="483545"/>
    <lineage>
        <taxon>Bacteria</taxon>
        <taxon>Bacillati</taxon>
        <taxon>Actinomycetota</taxon>
        <taxon>Actinomycetes</taxon>
        <taxon>Streptosporangiales</taxon>
        <taxon>Nocardiopsidaceae</taxon>
        <taxon>Thermobifida</taxon>
    </lineage>
</organism>
<evidence type="ECO:0000313" key="2">
    <source>
        <dbReference type="Proteomes" id="UP000265719"/>
    </source>
</evidence>
<keyword evidence="1" id="KW-0614">Plasmid</keyword>
<proteinExistence type="predicted"/>
<dbReference type="RefSeq" id="WP_147417026.1">
    <property type="nucleotide sequence ID" value="NZ_CP063197.1"/>
</dbReference>
<evidence type="ECO:0000313" key="1">
    <source>
        <dbReference type="EMBL" id="UOE22295.1"/>
    </source>
</evidence>